<dbReference type="InterPro" id="IPR029033">
    <property type="entry name" value="His_PPase_superfam"/>
</dbReference>
<dbReference type="Proteomes" id="UP000307000">
    <property type="component" value="Chromosome"/>
</dbReference>
<evidence type="ECO:0000313" key="4">
    <source>
        <dbReference type="EMBL" id="QCY45999.1"/>
    </source>
</evidence>
<dbReference type="InterPro" id="IPR013078">
    <property type="entry name" value="His_Pase_superF_clade-1"/>
</dbReference>
<dbReference type="AlphaFoldDB" id="A0A5B7WQ50"/>
<feature type="active site" description="Tele-phosphohistidine intermediate" evidence="2">
    <location>
        <position position="10"/>
    </location>
</feature>
<dbReference type="InterPro" id="IPR051695">
    <property type="entry name" value="Phosphoglycerate_Mutase"/>
</dbReference>
<evidence type="ECO:0000313" key="5">
    <source>
        <dbReference type="Proteomes" id="UP000307000"/>
    </source>
</evidence>
<gene>
    <name evidence="4" type="ORF">GcLGCM259_0215</name>
</gene>
<evidence type="ECO:0000256" key="2">
    <source>
        <dbReference type="PIRSR" id="PIRSR613078-1"/>
    </source>
</evidence>
<dbReference type="PANTHER" id="PTHR46517:SF1">
    <property type="entry name" value="FRUCTOSE-2,6-BISPHOSPHATASE TIGAR"/>
    <property type="match status" value="1"/>
</dbReference>
<sequence>MNGALALVRHGQTDWNLAGRLQGQTDIPLNATGREQARAVGARLADEGWDVVLASPLGRAQESAQIIAKTLGARTGPPVPELVERGFGPLEGQCRSELDEDLVQELMEQAEPRSAVLRRAVPALLQLAATHPQRRILCVSHGATMRIIRDTLLGRRLPQGVENGEVVPLDLGELRELELALRDGDPVVV</sequence>
<dbReference type="GO" id="GO:0045820">
    <property type="term" value="P:negative regulation of glycolytic process"/>
    <property type="evidence" value="ECO:0007669"/>
    <property type="project" value="TreeGrafter"/>
</dbReference>
<dbReference type="InterPro" id="IPR001345">
    <property type="entry name" value="PG/BPGM_mutase_AS"/>
</dbReference>
<organism evidence="4 5">
    <name type="scientific">Glutamicibacter creatinolyticus</name>
    <dbReference type="NCBI Taxonomy" id="162496"/>
    <lineage>
        <taxon>Bacteria</taxon>
        <taxon>Bacillati</taxon>
        <taxon>Actinomycetota</taxon>
        <taxon>Actinomycetes</taxon>
        <taxon>Micrococcales</taxon>
        <taxon>Micrococcaceae</taxon>
        <taxon>Glutamicibacter</taxon>
    </lineage>
</organism>
<dbReference type="SUPFAM" id="SSF53254">
    <property type="entry name" value="Phosphoglycerate mutase-like"/>
    <property type="match status" value="1"/>
</dbReference>
<evidence type="ECO:0000256" key="1">
    <source>
        <dbReference type="ARBA" id="ARBA00022801"/>
    </source>
</evidence>
<dbReference type="RefSeq" id="WP_171021128.1">
    <property type="nucleotide sequence ID" value="NZ_BAAAGL010000009.1"/>
</dbReference>
<feature type="active site" description="Proton donor/acceptor" evidence="2">
    <location>
        <position position="84"/>
    </location>
</feature>
<dbReference type="PROSITE" id="PS00175">
    <property type="entry name" value="PG_MUTASE"/>
    <property type="match status" value="1"/>
</dbReference>
<protein>
    <submittedName>
        <fullName evidence="4">Histidine phosphatase family protein</fullName>
    </submittedName>
</protein>
<evidence type="ECO:0000256" key="3">
    <source>
        <dbReference type="PIRSR" id="PIRSR613078-2"/>
    </source>
</evidence>
<accession>A0A5B7WQ50</accession>
<feature type="binding site" evidence="3">
    <location>
        <begin position="9"/>
        <end position="16"/>
    </location>
    <ligand>
        <name>substrate</name>
    </ligand>
</feature>
<reference evidence="4 5" key="1">
    <citation type="submission" date="2018-12" db="EMBL/GenBank/DDBJ databases">
        <title>Complete Genome Sequence of Glutamicibacter creatinolyticus strain LGCM259,isolated from an abscess of a 12-year-old mare in Italy.</title>
        <authorList>
            <person name="Santos R.G."/>
            <person name="Silva A.L."/>
            <person name="Seyffert N."/>
            <person name="Castro T.L.P."/>
            <person name="Attili A.R."/>
            <person name="Rifici C."/>
            <person name="Mazzullo G."/>
            <person name="Brenig B."/>
            <person name="Venanzi F."/>
            <person name="Azevedo V."/>
        </authorList>
    </citation>
    <scope>NUCLEOTIDE SEQUENCE [LARGE SCALE GENOMIC DNA]</scope>
    <source>
        <strain evidence="4 5">LGCM 259</strain>
    </source>
</reference>
<keyword evidence="1" id="KW-0378">Hydrolase</keyword>
<dbReference type="GO" id="GO:0005829">
    <property type="term" value="C:cytosol"/>
    <property type="evidence" value="ECO:0007669"/>
    <property type="project" value="TreeGrafter"/>
</dbReference>
<feature type="binding site" evidence="3">
    <location>
        <position position="59"/>
    </location>
    <ligand>
        <name>substrate</name>
    </ligand>
</feature>
<keyword evidence="5" id="KW-1185">Reference proteome</keyword>
<dbReference type="PANTHER" id="PTHR46517">
    <property type="entry name" value="FRUCTOSE-2,6-BISPHOSPHATASE TIGAR"/>
    <property type="match status" value="1"/>
</dbReference>
<dbReference type="Pfam" id="PF00300">
    <property type="entry name" value="His_Phos_1"/>
    <property type="match status" value="1"/>
</dbReference>
<dbReference type="CDD" id="cd07067">
    <property type="entry name" value="HP_PGM_like"/>
    <property type="match status" value="1"/>
</dbReference>
<name>A0A5B7WQ50_9MICC</name>
<dbReference type="EMBL" id="CP034412">
    <property type="protein sequence ID" value="QCY45999.1"/>
    <property type="molecule type" value="Genomic_DNA"/>
</dbReference>
<dbReference type="GO" id="GO:0004331">
    <property type="term" value="F:fructose-2,6-bisphosphate 2-phosphatase activity"/>
    <property type="evidence" value="ECO:0007669"/>
    <property type="project" value="TreeGrafter"/>
</dbReference>
<dbReference type="KEGG" id="gcr:GcLGCM259_0215"/>
<dbReference type="SMART" id="SM00855">
    <property type="entry name" value="PGAM"/>
    <property type="match status" value="1"/>
</dbReference>
<proteinExistence type="predicted"/>
<dbReference type="GO" id="GO:0043456">
    <property type="term" value="P:regulation of pentose-phosphate shunt"/>
    <property type="evidence" value="ECO:0007669"/>
    <property type="project" value="TreeGrafter"/>
</dbReference>
<dbReference type="Gene3D" id="3.40.50.1240">
    <property type="entry name" value="Phosphoglycerate mutase-like"/>
    <property type="match status" value="1"/>
</dbReference>